<keyword evidence="2" id="KW-1185">Reference proteome</keyword>
<dbReference type="Proteomes" id="UP000314294">
    <property type="component" value="Unassembled WGS sequence"/>
</dbReference>
<gene>
    <name evidence="1" type="ORF">EYF80_051544</name>
</gene>
<evidence type="ECO:0000313" key="2">
    <source>
        <dbReference type="Proteomes" id="UP000314294"/>
    </source>
</evidence>
<dbReference type="AlphaFoldDB" id="A0A4Z2FAR6"/>
<protein>
    <submittedName>
        <fullName evidence="1">Uncharacterized protein</fullName>
    </submittedName>
</protein>
<sequence length="187" mass="20604">MSNRSYERYDPPCRLSGPPAEWPSTLQWTLISERVEPHKDRWSSSSRRRSLCSSVVYASAEQTHRRGCSISWADAPGGECSRISHSRLMKWIQQPDGREQIGGESEAEPADSRWMATETEQSARSAAVTTPSLSGIIDGEKEQRAGGQMRTDAPWHCSANTGTHGGLLPAERGGLLVDLPVMGESFF</sequence>
<accession>A0A4Z2FAR6</accession>
<dbReference type="EMBL" id="SRLO01001386">
    <property type="protein sequence ID" value="TNN38289.1"/>
    <property type="molecule type" value="Genomic_DNA"/>
</dbReference>
<evidence type="ECO:0000313" key="1">
    <source>
        <dbReference type="EMBL" id="TNN38289.1"/>
    </source>
</evidence>
<name>A0A4Z2FAR6_9TELE</name>
<organism evidence="1 2">
    <name type="scientific">Liparis tanakae</name>
    <name type="common">Tanaka's snailfish</name>
    <dbReference type="NCBI Taxonomy" id="230148"/>
    <lineage>
        <taxon>Eukaryota</taxon>
        <taxon>Metazoa</taxon>
        <taxon>Chordata</taxon>
        <taxon>Craniata</taxon>
        <taxon>Vertebrata</taxon>
        <taxon>Euteleostomi</taxon>
        <taxon>Actinopterygii</taxon>
        <taxon>Neopterygii</taxon>
        <taxon>Teleostei</taxon>
        <taxon>Neoteleostei</taxon>
        <taxon>Acanthomorphata</taxon>
        <taxon>Eupercaria</taxon>
        <taxon>Perciformes</taxon>
        <taxon>Cottioidei</taxon>
        <taxon>Cottales</taxon>
        <taxon>Liparidae</taxon>
        <taxon>Liparis</taxon>
    </lineage>
</organism>
<proteinExistence type="predicted"/>
<comment type="caution">
    <text evidence="1">The sequence shown here is derived from an EMBL/GenBank/DDBJ whole genome shotgun (WGS) entry which is preliminary data.</text>
</comment>
<reference evidence="1 2" key="1">
    <citation type="submission" date="2019-03" db="EMBL/GenBank/DDBJ databases">
        <title>First draft genome of Liparis tanakae, snailfish: a comprehensive survey of snailfish specific genes.</title>
        <authorList>
            <person name="Kim W."/>
            <person name="Song I."/>
            <person name="Jeong J.-H."/>
            <person name="Kim D."/>
            <person name="Kim S."/>
            <person name="Ryu S."/>
            <person name="Song J.Y."/>
            <person name="Lee S.K."/>
        </authorList>
    </citation>
    <scope>NUCLEOTIDE SEQUENCE [LARGE SCALE GENOMIC DNA]</scope>
    <source>
        <tissue evidence="1">Muscle</tissue>
    </source>
</reference>